<dbReference type="VEuPathDB" id="FungiDB:ASPWEDRAFT_25222"/>
<feature type="compositionally biased region" description="Polar residues" evidence="1">
    <location>
        <begin position="118"/>
        <end position="130"/>
    </location>
</feature>
<feature type="compositionally biased region" description="Polar residues" evidence="1">
    <location>
        <begin position="160"/>
        <end position="205"/>
    </location>
</feature>
<dbReference type="RefSeq" id="XP_040693058.1">
    <property type="nucleotide sequence ID" value="XM_040832702.1"/>
</dbReference>
<name>A0A1L9RWS6_ASPWE</name>
<keyword evidence="3" id="KW-1185">Reference proteome</keyword>
<evidence type="ECO:0000313" key="2">
    <source>
        <dbReference type="EMBL" id="OJJ39382.1"/>
    </source>
</evidence>
<feature type="compositionally biased region" description="Polar residues" evidence="1">
    <location>
        <begin position="55"/>
        <end position="74"/>
    </location>
</feature>
<organism evidence="2 3">
    <name type="scientific">Aspergillus wentii DTO 134E9</name>
    <dbReference type="NCBI Taxonomy" id="1073089"/>
    <lineage>
        <taxon>Eukaryota</taxon>
        <taxon>Fungi</taxon>
        <taxon>Dikarya</taxon>
        <taxon>Ascomycota</taxon>
        <taxon>Pezizomycotina</taxon>
        <taxon>Eurotiomycetes</taxon>
        <taxon>Eurotiomycetidae</taxon>
        <taxon>Eurotiales</taxon>
        <taxon>Aspergillaceae</taxon>
        <taxon>Aspergillus</taxon>
        <taxon>Aspergillus subgen. Cremei</taxon>
    </lineage>
</organism>
<reference evidence="3" key="1">
    <citation type="journal article" date="2017" name="Genome Biol.">
        <title>Comparative genomics reveals high biological diversity and specific adaptations in the industrially and medically important fungal genus Aspergillus.</title>
        <authorList>
            <person name="de Vries R.P."/>
            <person name="Riley R."/>
            <person name="Wiebenga A."/>
            <person name="Aguilar-Osorio G."/>
            <person name="Amillis S."/>
            <person name="Uchima C.A."/>
            <person name="Anderluh G."/>
            <person name="Asadollahi M."/>
            <person name="Askin M."/>
            <person name="Barry K."/>
            <person name="Battaglia E."/>
            <person name="Bayram O."/>
            <person name="Benocci T."/>
            <person name="Braus-Stromeyer S.A."/>
            <person name="Caldana C."/>
            <person name="Canovas D."/>
            <person name="Cerqueira G.C."/>
            <person name="Chen F."/>
            <person name="Chen W."/>
            <person name="Choi C."/>
            <person name="Clum A."/>
            <person name="Dos Santos R.A."/>
            <person name="Damasio A.R."/>
            <person name="Diallinas G."/>
            <person name="Emri T."/>
            <person name="Fekete E."/>
            <person name="Flipphi M."/>
            <person name="Freyberg S."/>
            <person name="Gallo A."/>
            <person name="Gournas C."/>
            <person name="Habgood R."/>
            <person name="Hainaut M."/>
            <person name="Harispe M.L."/>
            <person name="Henrissat B."/>
            <person name="Hilden K.S."/>
            <person name="Hope R."/>
            <person name="Hossain A."/>
            <person name="Karabika E."/>
            <person name="Karaffa L."/>
            <person name="Karanyi Z."/>
            <person name="Krasevec N."/>
            <person name="Kuo A."/>
            <person name="Kusch H."/>
            <person name="LaButti K."/>
            <person name="Lagendijk E.L."/>
            <person name="Lapidus A."/>
            <person name="Levasseur A."/>
            <person name="Lindquist E."/>
            <person name="Lipzen A."/>
            <person name="Logrieco A.F."/>
            <person name="MacCabe A."/>
            <person name="Maekelae M.R."/>
            <person name="Malavazi I."/>
            <person name="Melin P."/>
            <person name="Meyer V."/>
            <person name="Mielnichuk N."/>
            <person name="Miskei M."/>
            <person name="Molnar A.P."/>
            <person name="Mule G."/>
            <person name="Ngan C.Y."/>
            <person name="Orejas M."/>
            <person name="Orosz E."/>
            <person name="Ouedraogo J.P."/>
            <person name="Overkamp K.M."/>
            <person name="Park H.-S."/>
            <person name="Perrone G."/>
            <person name="Piumi F."/>
            <person name="Punt P.J."/>
            <person name="Ram A.F."/>
            <person name="Ramon A."/>
            <person name="Rauscher S."/>
            <person name="Record E."/>
            <person name="Riano-Pachon D.M."/>
            <person name="Robert V."/>
            <person name="Roehrig J."/>
            <person name="Ruller R."/>
            <person name="Salamov A."/>
            <person name="Salih N.S."/>
            <person name="Samson R.A."/>
            <person name="Sandor E."/>
            <person name="Sanguinetti M."/>
            <person name="Schuetze T."/>
            <person name="Sepcic K."/>
            <person name="Shelest E."/>
            <person name="Sherlock G."/>
            <person name="Sophianopoulou V."/>
            <person name="Squina F.M."/>
            <person name="Sun H."/>
            <person name="Susca A."/>
            <person name="Todd R.B."/>
            <person name="Tsang A."/>
            <person name="Unkles S.E."/>
            <person name="van de Wiele N."/>
            <person name="van Rossen-Uffink D."/>
            <person name="Oliveira J.V."/>
            <person name="Vesth T.C."/>
            <person name="Visser J."/>
            <person name="Yu J.-H."/>
            <person name="Zhou M."/>
            <person name="Andersen M.R."/>
            <person name="Archer D.B."/>
            <person name="Baker S.E."/>
            <person name="Benoit I."/>
            <person name="Brakhage A.A."/>
            <person name="Braus G.H."/>
            <person name="Fischer R."/>
            <person name="Frisvad J.C."/>
            <person name="Goldman G.H."/>
            <person name="Houbraken J."/>
            <person name="Oakley B."/>
            <person name="Pocsi I."/>
            <person name="Scazzocchio C."/>
            <person name="Seiboth B."/>
            <person name="vanKuyk P.A."/>
            <person name="Wortman J."/>
            <person name="Dyer P.S."/>
            <person name="Grigoriev I.V."/>
        </authorList>
    </citation>
    <scope>NUCLEOTIDE SEQUENCE [LARGE SCALE GENOMIC DNA]</scope>
    <source>
        <strain evidence="3">DTO 134E9</strain>
    </source>
</reference>
<feature type="compositionally biased region" description="Low complexity" evidence="1">
    <location>
        <begin position="38"/>
        <end position="48"/>
    </location>
</feature>
<dbReference type="Proteomes" id="UP000184383">
    <property type="component" value="Unassembled WGS sequence"/>
</dbReference>
<gene>
    <name evidence="2" type="ORF">ASPWEDRAFT_25222</name>
</gene>
<accession>A0A1L9RWS6</accession>
<dbReference type="GeneID" id="63748550"/>
<dbReference type="OrthoDB" id="5419162at2759"/>
<evidence type="ECO:0000256" key="1">
    <source>
        <dbReference type="SAM" id="MobiDB-lite"/>
    </source>
</evidence>
<feature type="region of interest" description="Disordered" evidence="1">
    <location>
        <begin position="1"/>
        <end position="213"/>
    </location>
</feature>
<evidence type="ECO:0000313" key="3">
    <source>
        <dbReference type="Proteomes" id="UP000184383"/>
    </source>
</evidence>
<sequence>MDHRFEPKQILKREMSQRESSLFEEWAPEAMRSNMPSVNQQHNVQQQQDLAVPKTHSTTPKRLNSTPKIQQTVPRKQDTVPKFDSMPKRSETTPRNQDYSRARSKRSSSMFDEWKASAMQNDPLNNTSAATEIKKEDTKVLSSKTVGGGENAEAKPHSQPVKNQNTLSHSQKSLETSISTTGPKNQPPNKSGNITTGNTSASSNHLAPKPVNRVVSKPVYPKVTVERKPDREGYTAPNGFFIHKIELARLSDGVRTRSKDRVIFRPSFLENPWKDMKAVRIESLAFYCGMGIGNLKLFIQRLLCGVNCSGTLLSFLISGNKVKQQTLPTVRNGPDVSTGLHISGSKYRVALTRLCNVIISDMSI</sequence>
<dbReference type="EMBL" id="KV878210">
    <property type="protein sequence ID" value="OJJ39382.1"/>
    <property type="molecule type" value="Genomic_DNA"/>
</dbReference>
<feature type="compositionally biased region" description="Basic and acidic residues" evidence="1">
    <location>
        <begin position="1"/>
        <end position="17"/>
    </location>
</feature>
<protein>
    <submittedName>
        <fullName evidence="2">Uncharacterized protein</fullName>
    </submittedName>
</protein>
<feature type="compositionally biased region" description="Basic and acidic residues" evidence="1">
    <location>
        <begin position="75"/>
        <end position="92"/>
    </location>
</feature>
<dbReference type="AlphaFoldDB" id="A0A1L9RWS6"/>
<proteinExistence type="predicted"/>